<feature type="modified residue" description="4-aspartylphosphate" evidence="6">
    <location>
        <position position="51"/>
    </location>
</feature>
<dbReference type="GO" id="GO:0006355">
    <property type="term" value="P:regulation of DNA-templated transcription"/>
    <property type="evidence" value="ECO:0007669"/>
    <property type="project" value="InterPro"/>
</dbReference>
<evidence type="ECO:0000313" key="10">
    <source>
        <dbReference type="EMBL" id="TDA23164.1"/>
    </source>
</evidence>
<dbReference type="GO" id="GO:0000156">
    <property type="term" value="F:phosphorelay response regulator activity"/>
    <property type="evidence" value="ECO:0007669"/>
    <property type="project" value="TreeGrafter"/>
</dbReference>
<dbReference type="AlphaFoldDB" id="A0A4R4FHF8"/>
<dbReference type="PROSITE" id="PS51755">
    <property type="entry name" value="OMPR_PHOB"/>
    <property type="match status" value="1"/>
</dbReference>
<organism evidence="10 11">
    <name type="scientific">Extibacter muris</name>
    <dbReference type="NCBI Taxonomy" id="1796622"/>
    <lineage>
        <taxon>Bacteria</taxon>
        <taxon>Bacillati</taxon>
        <taxon>Bacillota</taxon>
        <taxon>Clostridia</taxon>
        <taxon>Lachnospirales</taxon>
        <taxon>Lachnospiraceae</taxon>
        <taxon>Extibacter</taxon>
    </lineage>
</organism>
<evidence type="ECO:0000256" key="3">
    <source>
        <dbReference type="ARBA" id="ARBA00023125"/>
    </source>
</evidence>
<keyword evidence="2" id="KW-0805">Transcription regulation</keyword>
<dbReference type="Pfam" id="PF00486">
    <property type="entry name" value="Trans_reg_C"/>
    <property type="match status" value="1"/>
</dbReference>
<dbReference type="GO" id="GO:0005829">
    <property type="term" value="C:cytosol"/>
    <property type="evidence" value="ECO:0007669"/>
    <property type="project" value="TreeGrafter"/>
</dbReference>
<keyword evidence="11" id="KW-1185">Reference proteome</keyword>
<dbReference type="Gene3D" id="3.40.50.2300">
    <property type="match status" value="1"/>
</dbReference>
<dbReference type="InterPro" id="IPR039420">
    <property type="entry name" value="WalR-like"/>
</dbReference>
<evidence type="ECO:0000313" key="11">
    <source>
        <dbReference type="Proteomes" id="UP000295710"/>
    </source>
</evidence>
<dbReference type="SUPFAM" id="SSF52172">
    <property type="entry name" value="CheY-like"/>
    <property type="match status" value="1"/>
</dbReference>
<evidence type="ECO:0000256" key="4">
    <source>
        <dbReference type="ARBA" id="ARBA00023163"/>
    </source>
</evidence>
<dbReference type="PANTHER" id="PTHR48111">
    <property type="entry name" value="REGULATOR OF RPOS"/>
    <property type="match status" value="1"/>
</dbReference>
<dbReference type="Gene3D" id="1.10.10.10">
    <property type="entry name" value="Winged helix-like DNA-binding domain superfamily/Winged helix DNA-binding domain"/>
    <property type="match status" value="1"/>
</dbReference>
<dbReference type="InterPro" id="IPR011006">
    <property type="entry name" value="CheY-like_superfamily"/>
</dbReference>
<keyword evidence="3 7" id="KW-0238">DNA-binding</keyword>
<dbReference type="RefSeq" id="WP_132275315.1">
    <property type="nucleotide sequence ID" value="NZ_JAOBST010000006.1"/>
</dbReference>
<dbReference type="PROSITE" id="PS50110">
    <property type="entry name" value="RESPONSE_REGULATORY"/>
    <property type="match status" value="1"/>
</dbReference>
<evidence type="ECO:0000259" key="8">
    <source>
        <dbReference type="PROSITE" id="PS50110"/>
    </source>
</evidence>
<evidence type="ECO:0000259" key="9">
    <source>
        <dbReference type="PROSITE" id="PS51755"/>
    </source>
</evidence>
<feature type="DNA-binding region" description="OmpR/PhoB-type" evidence="7">
    <location>
        <begin position="122"/>
        <end position="222"/>
    </location>
</feature>
<reference evidence="10 11" key="1">
    <citation type="journal article" date="2016" name="Nat. Microbiol.">
        <title>The Mouse Intestinal Bacterial Collection (miBC) provides host-specific insight into cultured diversity and functional potential of the gut microbiota.</title>
        <authorList>
            <person name="Lagkouvardos I."/>
            <person name="Pukall R."/>
            <person name="Abt B."/>
            <person name="Foesel B.U."/>
            <person name="Meier-Kolthoff J.P."/>
            <person name="Kumar N."/>
            <person name="Bresciani A."/>
            <person name="Martinez I."/>
            <person name="Just S."/>
            <person name="Ziegler C."/>
            <person name="Brugiroux S."/>
            <person name="Garzetti D."/>
            <person name="Wenning M."/>
            <person name="Bui T.P."/>
            <person name="Wang J."/>
            <person name="Hugenholtz F."/>
            <person name="Plugge C.M."/>
            <person name="Peterson D.A."/>
            <person name="Hornef M.W."/>
            <person name="Baines J.F."/>
            <person name="Smidt H."/>
            <person name="Walter J."/>
            <person name="Kristiansen K."/>
            <person name="Nielsen H.B."/>
            <person name="Haller D."/>
            <person name="Overmann J."/>
            <person name="Stecher B."/>
            <person name="Clavel T."/>
        </authorList>
    </citation>
    <scope>NUCLEOTIDE SEQUENCE [LARGE SCALE GENOMIC DNA]</scope>
    <source>
        <strain evidence="10 11">DSM 28560</strain>
    </source>
</reference>
<evidence type="ECO:0000256" key="5">
    <source>
        <dbReference type="ARBA" id="ARBA00024867"/>
    </source>
</evidence>
<keyword evidence="6" id="KW-0597">Phosphoprotein</keyword>
<keyword evidence="4" id="KW-0804">Transcription</keyword>
<dbReference type="CDD" id="cd00383">
    <property type="entry name" value="trans_reg_C"/>
    <property type="match status" value="1"/>
</dbReference>
<evidence type="ECO:0000256" key="1">
    <source>
        <dbReference type="ARBA" id="ARBA00018672"/>
    </source>
</evidence>
<evidence type="ECO:0000256" key="6">
    <source>
        <dbReference type="PROSITE-ProRule" id="PRU00169"/>
    </source>
</evidence>
<dbReference type="GO" id="GO:0032993">
    <property type="term" value="C:protein-DNA complex"/>
    <property type="evidence" value="ECO:0007669"/>
    <property type="project" value="TreeGrafter"/>
</dbReference>
<dbReference type="GO" id="GO:0000976">
    <property type="term" value="F:transcription cis-regulatory region binding"/>
    <property type="evidence" value="ECO:0007669"/>
    <property type="project" value="TreeGrafter"/>
</dbReference>
<comment type="function">
    <text evidence="5">May play the central regulatory role in sporulation. It may be an element of the effector pathway responsible for the activation of sporulation genes in response to nutritional stress. Spo0A may act in concert with spo0H (a sigma factor) to control the expression of some genes that are critical to the sporulation process.</text>
</comment>
<dbReference type="SMART" id="SM00448">
    <property type="entry name" value="REC"/>
    <property type="match status" value="1"/>
</dbReference>
<accession>A0A4R4FHF8</accession>
<feature type="domain" description="OmpR/PhoB-type" evidence="9">
    <location>
        <begin position="122"/>
        <end position="222"/>
    </location>
</feature>
<dbReference type="InterPro" id="IPR001789">
    <property type="entry name" value="Sig_transdc_resp-reg_receiver"/>
</dbReference>
<sequence>MTIGIIEDDRLLNKALDIALRKEGYETLQAYTCKEARALAADERTGLLILDIGLPDGSGIGLFKDISKGRKVPAIFLTARDEEEDMLAAFDAGADDYVVKPFPMKVLIRRIEAVTRRSGGRERVLSCRGLRLHPGKKKVWVGEEEVHLTPKEYRLLEFMMDNEGQVLTKDSVLEHVWDIDGQFVGENTVSVTVNRLRKKIEPKERQEKYIENVFGMGYRFGE</sequence>
<proteinExistence type="predicted"/>
<dbReference type="InterPro" id="IPR036388">
    <property type="entry name" value="WH-like_DNA-bd_sf"/>
</dbReference>
<dbReference type="SMART" id="SM00862">
    <property type="entry name" value="Trans_reg_C"/>
    <property type="match status" value="1"/>
</dbReference>
<dbReference type="Gene3D" id="6.10.250.690">
    <property type="match status" value="1"/>
</dbReference>
<dbReference type="EMBL" id="SMMX01000002">
    <property type="protein sequence ID" value="TDA23164.1"/>
    <property type="molecule type" value="Genomic_DNA"/>
</dbReference>
<dbReference type="PANTHER" id="PTHR48111:SF73">
    <property type="entry name" value="ALKALINE PHOSPHATASE SYNTHESIS TRANSCRIPTIONAL REGULATORY PROTEIN PHOP"/>
    <property type="match status" value="1"/>
</dbReference>
<gene>
    <name evidence="10" type="ORF">E1963_01885</name>
</gene>
<dbReference type="Pfam" id="PF00072">
    <property type="entry name" value="Response_reg"/>
    <property type="match status" value="1"/>
</dbReference>
<protein>
    <recommendedName>
        <fullName evidence="1">Stage 0 sporulation protein A homolog</fullName>
    </recommendedName>
</protein>
<comment type="caution">
    <text evidence="10">The sequence shown here is derived from an EMBL/GenBank/DDBJ whole genome shotgun (WGS) entry which is preliminary data.</text>
</comment>
<evidence type="ECO:0000256" key="7">
    <source>
        <dbReference type="PROSITE-ProRule" id="PRU01091"/>
    </source>
</evidence>
<dbReference type="InterPro" id="IPR001867">
    <property type="entry name" value="OmpR/PhoB-type_DNA-bd"/>
</dbReference>
<name>A0A4R4FHF8_9FIRM</name>
<feature type="domain" description="Response regulatory" evidence="8">
    <location>
        <begin position="2"/>
        <end position="115"/>
    </location>
</feature>
<evidence type="ECO:0000256" key="2">
    <source>
        <dbReference type="ARBA" id="ARBA00023015"/>
    </source>
</evidence>
<dbReference type="Proteomes" id="UP000295710">
    <property type="component" value="Unassembled WGS sequence"/>
</dbReference>